<dbReference type="Proteomes" id="UP001153069">
    <property type="component" value="Unassembled WGS sequence"/>
</dbReference>
<proteinExistence type="predicted"/>
<comment type="caution">
    <text evidence="2">The sequence shown here is derived from an EMBL/GenBank/DDBJ whole genome shotgun (WGS) entry which is preliminary data.</text>
</comment>
<dbReference type="EMBL" id="CAICTM010000190">
    <property type="protein sequence ID" value="CAB9504278.1"/>
    <property type="molecule type" value="Genomic_DNA"/>
</dbReference>
<evidence type="ECO:0000256" key="1">
    <source>
        <dbReference type="SAM" id="MobiDB-lite"/>
    </source>
</evidence>
<evidence type="ECO:0008006" key="4">
    <source>
        <dbReference type="Google" id="ProtNLM"/>
    </source>
</evidence>
<dbReference type="Gene3D" id="3.30.710.10">
    <property type="entry name" value="Potassium Channel Kv1.1, Chain A"/>
    <property type="match status" value="1"/>
</dbReference>
<dbReference type="AlphaFoldDB" id="A0A9N8H746"/>
<keyword evidence="3" id="KW-1185">Reference proteome</keyword>
<organism evidence="2 3">
    <name type="scientific">Seminavis robusta</name>
    <dbReference type="NCBI Taxonomy" id="568900"/>
    <lineage>
        <taxon>Eukaryota</taxon>
        <taxon>Sar</taxon>
        <taxon>Stramenopiles</taxon>
        <taxon>Ochrophyta</taxon>
        <taxon>Bacillariophyta</taxon>
        <taxon>Bacillariophyceae</taxon>
        <taxon>Bacillariophycidae</taxon>
        <taxon>Naviculales</taxon>
        <taxon>Naviculaceae</taxon>
        <taxon>Seminavis</taxon>
    </lineage>
</organism>
<feature type="compositionally biased region" description="Basic and acidic residues" evidence="1">
    <location>
        <begin position="1"/>
        <end position="11"/>
    </location>
</feature>
<protein>
    <recommendedName>
        <fullName evidence="4">BTB domain-containing protein</fullName>
    </recommendedName>
</protein>
<accession>A0A9N8H746</accession>
<dbReference type="OrthoDB" id="56564at2759"/>
<dbReference type="InterPro" id="IPR011333">
    <property type="entry name" value="SKP1/BTB/POZ_sf"/>
</dbReference>
<gene>
    <name evidence="2" type="ORF">SEMRO_191_G082240.1</name>
</gene>
<name>A0A9N8H746_9STRA</name>
<feature type="region of interest" description="Disordered" evidence="1">
    <location>
        <begin position="1"/>
        <end position="27"/>
    </location>
</feature>
<reference evidence="2" key="1">
    <citation type="submission" date="2020-06" db="EMBL/GenBank/DDBJ databases">
        <authorList>
            <consortium name="Plant Systems Biology data submission"/>
        </authorList>
    </citation>
    <scope>NUCLEOTIDE SEQUENCE</scope>
    <source>
        <strain evidence="2">D6</strain>
    </source>
</reference>
<evidence type="ECO:0000313" key="3">
    <source>
        <dbReference type="Proteomes" id="UP001153069"/>
    </source>
</evidence>
<sequence length="351" mass="40028">MAETNRDRGVEEEQVADEPPCKKIRSSDPDIKITLKYMDDDNDPATKEYSMYGPVLSHLSKFIDTSLSVGMQEKATNEIIFHDVHPDLFEKALNFLQEPCAARSMTAKDASELIEFYDKYDFEGGLKLCDEVIAAYLEHQNALGLMTPPDDLGILVDAAALAYQINLPKAKDVAISYLRTRMRDAEKTYGRMMFGSEHIKKLQPMFVDRIFREYFLEDLTKEEVSSPLFPKYFLTCTELNHYETQPFEILHLSGTKHAAFNGAYQRDEFSQYPYTKVETVYWNGQLKFVNVDKVADCTWAILAGNVEGDLQSQEVLWKCPYSNRFRAPPIGPWIAVDPTVQEAGSPNICFS</sequence>
<evidence type="ECO:0000313" key="2">
    <source>
        <dbReference type="EMBL" id="CAB9504278.1"/>
    </source>
</evidence>